<feature type="chain" id="PRO_5042221068" description="Calmodulin" evidence="1">
    <location>
        <begin position="29"/>
        <end position="3508"/>
    </location>
</feature>
<evidence type="ECO:0008006" key="4">
    <source>
        <dbReference type="Google" id="ProtNLM"/>
    </source>
</evidence>
<keyword evidence="1" id="KW-0732">Signal</keyword>
<name>A0AAD8XZB9_9STRA</name>
<organism evidence="2 3">
    <name type="scientific">Skeletonema marinoi</name>
    <dbReference type="NCBI Taxonomy" id="267567"/>
    <lineage>
        <taxon>Eukaryota</taxon>
        <taxon>Sar</taxon>
        <taxon>Stramenopiles</taxon>
        <taxon>Ochrophyta</taxon>
        <taxon>Bacillariophyta</taxon>
        <taxon>Coscinodiscophyceae</taxon>
        <taxon>Thalassiosirophycidae</taxon>
        <taxon>Thalassiosirales</taxon>
        <taxon>Skeletonemataceae</taxon>
        <taxon>Skeletonema</taxon>
        <taxon>Skeletonema marinoi-dohrnii complex</taxon>
    </lineage>
</organism>
<proteinExistence type="predicted"/>
<dbReference type="EMBL" id="JATAAI010000030">
    <property type="protein sequence ID" value="KAK1736222.1"/>
    <property type="molecule type" value="Genomic_DNA"/>
</dbReference>
<comment type="caution">
    <text evidence="2">The sequence shown here is derived from an EMBL/GenBank/DDBJ whole genome shotgun (WGS) entry which is preliminary data.</text>
</comment>
<gene>
    <name evidence="2" type="ORF">QTG54_013358</name>
</gene>
<accession>A0AAD8XZB9</accession>
<evidence type="ECO:0000256" key="1">
    <source>
        <dbReference type="SAM" id="SignalP"/>
    </source>
</evidence>
<dbReference type="PROSITE" id="PS51257">
    <property type="entry name" value="PROKAR_LIPOPROTEIN"/>
    <property type="match status" value="1"/>
</dbReference>
<evidence type="ECO:0000313" key="2">
    <source>
        <dbReference type="EMBL" id="KAK1736222.1"/>
    </source>
</evidence>
<reference evidence="2" key="1">
    <citation type="submission" date="2023-06" db="EMBL/GenBank/DDBJ databases">
        <title>Survivors Of The Sea: Transcriptome response of Skeletonema marinoi to long-term dormancy.</title>
        <authorList>
            <person name="Pinder M.I.M."/>
            <person name="Kourtchenko O."/>
            <person name="Robertson E.K."/>
            <person name="Larsson T."/>
            <person name="Maumus F."/>
            <person name="Osuna-Cruz C.M."/>
            <person name="Vancaester E."/>
            <person name="Stenow R."/>
            <person name="Vandepoele K."/>
            <person name="Ploug H."/>
            <person name="Bruchert V."/>
            <person name="Godhe A."/>
            <person name="Topel M."/>
        </authorList>
    </citation>
    <scope>NUCLEOTIDE SEQUENCE</scope>
    <source>
        <strain evidence="2">R05AC</strain>
    </source>
</reference>
<evidence type="ECO:0000313" key="3">
    <source>
        <dbReference type="Proteomes" id="UP001224775"/>
    </source>
</evidence>
<keyword evidence="3" id="KW-1185">Reference proteome</keyword>
<protein>
    <recommendedName>
        <fullName evidence="4">Calmodulin</fullName>
    </recommendedName>
</protein>
<dbReference type="Proteomes" id="UP001224775">
    <property type="component" value="Unassembled WGS sequence"/>
</dbReference>
<feature type="signal peptide" evidence="1">
    <location>
        <begin position="1"/>
        <end position="28"/>
    </location>
</feature>
<sequence length="3508" mass="385535">MRRHGRQGLVSLLLTLLSCVHLPREAAGDASDSLLGGQYQPSSNIDHIIQLTELVEAIENNANGLAEAEFFYRTESHGLSLEKISNSNEDDYSYSNPSHFLNQDVNPLYPIYMFAFWRGTHGNGRSGNDVPRESMKFLSKPVDFYGHTIIQAEFEKESGYDAQVTAQTIRTTNMWMATVQSLYNGVQMCDEKPDDFDEPNFVNPIDMAAAFWIGTQEEASAVGGGSLYAWAKDIGSKFTGQDVNAQIVQRLKSLQINLQNCFVAPEEETYDIAANMRADADSITRLMTVPLVQSLLWHSTTLGDVNKRNFVVLYGLMALPPIIVCDDNAFSDLYDDYVVNVRNDATPASLTAARKKLESRYTCLGIDCNMVGEANFALPGGACVDPQLDIHGYVVANQELREVATVDLDVRTIGTLVEMNAAEAAYDIYHWGRFSRIGLQGGYYPLQKYATGDSHPSNTVATAFSNHFAALTHPSDNIVDDAILGKGAFDSETPRLRRVIAEASMVTILLHIYALDSMYEAVDGCNVEAWDRATASLTGWAEGTENARGLLFLSIGRFLCSRTASCEVSNSDHGEDSKVNKLIMLSLKQGRDAIEAGVCDEAKEQISKIETLILTELVDATAYFAQQVVQNPSENENKADLYGVAWALIPLIKDTNAEQTIRTNVGLSVNTLSQPMVDQVLSALKTFVTEANILCSLLDTAICDAESLVPQTGISYDESALDDGASSQSLLSYTPSTNVASIIQLTVDIENIQKQSDRDASYKIYDKDEAVSLKHVSTNQYFSSWIRKANPVYSMYMYSLWQSENGGTADGGDKEFDDQPVEFFGNSIVEDEYNKPSGYNPQLTGETMRVVIMWMSTVQSIYEGVEFCSTMAAEKYPNLVNPIDKAAAFWIGNQQDTESMDGGSLYAWASRMHKLFGMPAFDANNQILVNLKQLKSDLDLCLEETKPDGEKEEILQSMWSVAKSTTTAMTVPLMQNLLYSLAVAAGTDGTESTDSMILFALVTLPQLMVCDEDAFADLYESTITESSSFDSSLLSDTVTTLQKNYACLDISCAQVGTASFMVGDWPVCQDLTEFSIAGYGEVSSQTMDVAKVDIDIRTIGMLLEIEAYDAAANVYKYGGVFKDVYQGFSSIQSFASSPAQSAKGTELKGLYSDAVPNEIVLEAFDEESIMFQDASAYQRRVITEASIVAITSHIYTIDSLFRADELCDNNGSDAVKAWDTAVAMLVGWTEGSQDGGSSNNGVLFYNIAQYLCRATGKCNIANDSEVNRSLMTRLEEGKQQLLSKDCVGAYTQAMEIEKLLQTVLVDTVAYFAKQIVDDKLDQESVVEGYIFAKALAPIIDTVDPQASSIIRQNLGTFPNDNVMKDGIVPVLVALRSFVNKEAIDCALLTTPICQYNANTNTPPVIADNNGFLPGTGTNVDPSPTENQNGASGLLGGAYKPTTNVDMIIKLTDNIAMIANAETADVARAYYTQSEDGISLQSLSTSIKWEEISKTNPLYVLYMYGLWNSESGDSDGDGYSNKIFDGKPLLPFGDTIVADEMEKETGFDAKLTAETISLVNVWMAMTSELYRAVAYCRDGTTNSDRNPVDDAAAFWFGSQVDPNKTTGSTLFAWAGRAQSEFTGFASGVNDEMIEMLSSLQNSYAGCKAAAGKNQRKNRALLMKTDVDYTIQIMTVPLVQNFIRSLASVSGIANQALNDRDNYMVLYSLMVLPLISICDEIIFDDLWEDVLVGKQPYTAVTFSETLKMVQDRFQCLRITCSMVGSSLDKGDTWPECVDNAASNRLELSGYTPATDESLGWSKIDLDISTILSFIVMEATPLAADIYNNGRNVDDTSTGKYFQSMDLWSSYLAEGNGYNPTSISQNAIEGTTEFESTSPLKNSAAASLALATIDMHIATLDSMYQAKTACTAKKQQQASSFWDRAAAITIGWAEGESEGGSDTDGHLFFQIAQELCEHFDSCDENGHSKINNLVVEEFINGLQYVRTFQCDRLQSSIDTIATLLQAVLVDNLAFHTQFASDYDDMHCLLAYVSANAIVPFLRAAAPELANTVEAKIRVASIPLTCVVEDRDAIYSSLKSFVTLSAIDCDLLGSQVCGLDAGQSPIDSNPDTVYTNNNSGHTVANGEYVPDVDVKDLSKLKQVIQGICNAVDTTSARNSYEDEDTIGMSIKSMSLYAKYRMDDELLFNQYVYALYDDVDKTDGSFMFDGRPATEYAHTIATDAFDAEIINTGCLAVKVLHVWMWIVHKLQLAVQQCDEGVPENYGAIDEAATLWESGLLFQMAENLGPRFGHQQMNGMTYLNRQIIDRLNSAQVYHQDKANSCQSKNALGGLRVIVKEIVSYMTAVLIQKLIVAMVDYPNSSSTQEDMVELMSFAVLPRIMGCGHEELYYDLYEKLATRSFDKSSIPFATTAIHSHLNCLGLSCDDIGTVSGPVLYPVCSDNFDIAGYVPVNPIATNTIAKLDLDAAAINQMIQLEKYDIATNIYLEGHNYYDYDKEDIGFVSLRRMTQSATIGYTSFPQYELYSSYFSEKGIENKPDPGAFAHQIFMDATSPEGRFATATTEQRRSVVEITLASFVSYFSALEALYYASNSCPSDKDVATAAYDGGVAFLIGSVEGTERGGNSEQEGRFFYNVAKMACVYFDTCVEGGDAEINKMMLDTLIVGQNALKSSNCDGVSAAVDTFATLTVVPLMQSLLSFADDSDNEPDGYVTSMAIAPVVWDFDDALADKIVSEMAYESNIYSAINTMLADDDFKGIACDVISSLCDGGVDILPEEPIPIKPEEPTPISDGLYVATSYIGDKSAIALDVKEIEDRLQVKDVNRATFIYEEGMNSKIYDENGMPTSEERSIQDFSLNSGRVMLRDPTYNLFITGLADEYKEFLGKPVEDYADSYVSTLLYSASPIAGDAMVAINIWMEVTHSLHSAYEACKSSILSADRSVDGRQLVEPQVAARFIDEAAAYWIGDGQSTGSSSKGHLLYALTEIISEEYGERSNSQSTINTRIIDLLQQAKNHIAISRSCTTSTDSHLKLRNIIDEIIPLMAVPLLRSLLHAMKQNDAERVKLYAIAVLPLFAKCNPSTYLELKNDLIDNTLLSTELNYVYSRIITLYDCLGIDCHLIGKLIGDDFAYKCEDGSKVKSLAGYRYVAEQDVVSSAAKIDTEIRLLEIYINNGMEHFSDDIETLFGLAYERYRFGNGNLHGEGSLSRLAKDVRRDIVPSFPQFRRYFKNDENYADKLIVDAFEAGGILNKATANYRKRVILFTSKYMVTHMAILQKLYNAVKSCKDGNVDEGITNLDIAAAYYTGSFEGTEDGGSFDGSLNFFLARRMCIYFDTCSQSNNALINERMISLFYSAQGELDTKACVPLERTVKQIDNALLIPLIQGTLFAAWQNSYYFNNNILIPSTQEFLPEGYVLAQSILPIIANVDVEAAKYISGVMVDDFPFPTRDKVSKHAVVFDAVKRALTKMDGVDCKQIGSIGGQGFCPGDSDPTSPSSRLTLSSIVILMTVGLPLLMF</sequence>